<accession>A0A2I0JZ88</accession>
<organism evidence="1 2">
    <name type="scientific">Punica granatum</name>
    <name type="common">Pomegranate</name>
    <dbReference type="NCBI Taxonomy" id="22663"/>
    <lineage>
        <taxon>Eukaryota</taxon>
        <taxon>Viridiplantae</taxon>
        <taxon>Streptophyta</taxon>
        <taxon>Embryophyta</taxon>
        <taxon>Tracheophyta</taxon>
        <taxon>Spermatophyta</taxon>
        <taxon>Magnoliopsida</taxon>
        <taxon>eudicotyledons</taxon>
        <taxon>Gunneridae</taxon>
        <taxon>Pentapetalae</taxon>
        <taxon>rosids</taxon>
        <taxon>malvids</taxon>
        <taxon>Myrtales</taxon>
        <taxon>Lythraceae</taxon>
        <taxon>Punica</taxon>
    </lineage>
</organism>
<dbReference type="AlphaFoldDB" id="A0A2I0JZ88"/>
<evidence type="ECO:0000313" key="2">
    <source>
        <dbReference type="Proteomes" id="UP000233551"/>
    </source>
</evidence>
<reference evidence="1 2" key="1">
    <citation type="submission" date="2017-11" db="EMBL/GenBank/DDBJ databases">
        <title>De-novo sequencing of pomegranate (Punica granatum L.) genome.</title>
        <authorList>
            <person name="Akparov Z."/>
            <person name="Amiraslanov A."/>
            <person name="Hajiyeva S."/>
            <person name="Abbasov M."/>
            <person name="Kaur K."/>
            <person name="Hamwieh A."/>
            <person name="Solovyev V."/>
            <person name="Salamov A."/>
            <person name="Braich B."/>
            <person name="Kosarev P."/>
            <person name="Mahmoud A."/>
            <person name="Hajiyev E."/>
            <person name="Babayeva S."/>
            <person name="Izzatullayeva V."/>
            <person name="Mammadov A."/>
            <person name="Mammadov A."/>
            <person name="Sharifova S."/>
            <person name="Ojaghi J."/>
            <person name="Eynullazada K."/>
            <person name="Bayramov B."/>
            <person name="Abdulazimova A."/>
            <person name="Shahmuradov I."/>
        </authorList>
    </citation>
    <scope>NUCLEOTIDE SEQUENCE [LARGE SCALE GENOMIC DNA]</scope>
    <source>
        <strain evidence="2">cv. AG2017</strain>
        <tissue evidence="1">Leaf</tissue>
    </source>
</reference>
<dbReference type="Proteomes" id="UP000233551">
    <property type="component" value="Unassembled WGS sequence"/>
</dbReference>
<dbReference type="EMBL" id="PGOL01001024">
    <property type="protein sequence ID" value="PKI61635.1"/>
    <property type="molecule type" value="Genomic_DNA"/>
</dbReference>
<protein>
    <submittedName>
        <fullName evidence="1">Uncharacterized protein</fullName>
    </submittedName>
</protein>
<gene>
    <name evidence="1" type="ORF">CRG98_018010</name>
</gene>
<proteinExistence type="predicted"/>
<evidence type="ECO:0000313" key="1">
    <source>
        <dbReference type="EMBL" id="PKI61635.1"/>
    </source>
</evidence>
<name>A0A2I0JZ88_PUNGR</name>
<comment type="caution">
    <text evidence="1">The sequence shown here is derived from an EMBL/GenBank/DDBJ whole genome shotgun (WGS) entry which is preliminary data.</text>
</comment>
<sequence>MNGRMLDHLRRVLGGDGPIAVLIGDAVACECCRREAVLWVGLTLGTKTHLVSEESGNHTWLTRRDGQNFSLVMWTVVCAECAGLMLSQRCLAPRAAVCLICRKPTSLLGRWCIDLSEVELVTRVVACRTVGNRPHRWGSRAFAEVGLAVGAVVLDGGLYCPWSGGVFELPEADLAAGVVARCFVGCRLCRRGNCGSLGMPRSCDEGLEL</sequence>
<keyword evidence="2" id="KW-1185">Reference proteome</keyword>